<name>A0ABR3M5J7_9TELE</name>
<evidence type="ECO:0000313" key="3">
    <source>
        <dbReference type="Proteomes" id="UP001558613"/>
    </source>
</evidence>
<evidence type="ECO:0000256" key="1">
    <source>
        <dbReference type="SAM" id="MobiDB-lite"/>
    </source>
</evidence>
<dbReference type="EMBL" id="JAYMGO010000015">
    <property type="protein sequence ID" value="KAL1260404.1"/>
    <property type="molecule type" value="Genomic_DNA"/>
</dbReference>
<dbReference type="Gene3D" id="3.30.420.10">
    <property type="entry name" value="Ribonuclease H-like superfamily/Ribonuclease H"/>
    <property type="match status" value="1"/>
</dbReference>
<dbReference type="InterPro" id="IPR036397">
    <property type="entry name" value="RNaseH_sf"/>
</dbReference>
<evidence type="ECO:0000313" key="2">
    <source>
        <dbReference type="EMBL" id="KAL1260404.1"/>
    </source>
</evidence>
<dbReference type="InterPro" id="IPR050951">
    <property type="entry name" value="Retrovirus_Pol_polyprotein"/>
</dbReference>
<feature type="compositionally biased region" description="Basic and acidic residues" evidence="1">
    <location>
        <begin position="87"/>
        <end position="101"/>
    </location>
</feature>
<proteinExistence type="predicted"/>
<dbReference type="Proteomes" id="UP001558613">
    <property type="component" value="Unassembled WGS sequence"/>
</dbReference>
<dbReference type="PANTHER" id="PTHR37984">
    <property type="entry name" value="PROTEIN CBG26694"/>
    <property type="match status" value="1"/>
</dbReference>
<comment type="caution">
    <text evidence="2">The sequence shown here is derived from an EMBL/GenBank/DDBJ whole genome shotgun (WGS) entry which is preliminary data.</text>
</comment>
<dbReference type="PANTHER" id="PTHR37984:SF15">
    <property type="entry name" value="INTEGRASE CATALYTIC DOMAIN-CONTAINING PROTEIN"/>
    <property type="match status" value="1"/>
</dbReference>
<accession>A0ABR3M5J7</accession>
<organism evidence="2 3">
    <name type="scientific">Cirrhinus molitorella</name>
    <name type="common">mud carp</name>
    <dbReference type="NCBI Taxonomy" id="172907"/>
    <lineage>
        <taxon>Eukaryota</taxon>
        <taxon>Metazoa</taxon>
        <taxon>Chordata</taxon>
        <taxon>Craniata</taxon>
        <taxon>Vertebrata</taxon>
        <taxon>Euteleostomi</taxon>
        <taxon>Actinopterygii</taxon>
        <taxon>Neopterygii</taxon>
        <taxon>Teleostei</taxon>
        <taxon>Ostariophysi</taxon>
        <taxon>Cypriniformes</taxon>
        <taxon>Cyprinidae</taxon>
        <taxon>Labeoninae</taxon>
        <taxon>Labeonini</taxon>
        <taxon>Cirrhinus</taxon>
    </lineage>
</organism>
<feature type="region of interest" description="Disordered" evidence="1">
    <location>
        <begin position="86"/>
        <end position="133"/>
    </location>
</feature>
<sequence length="373" mass="42823">MLRTLEEKEKDRWKEHLPKVVHAYNCTKHEATGFSPFFLLYGRHLRLPVDLLFGLSKQASARNKKYYDQHLRGVVLQPGDRVLVRNLSERDPPPPEADELHRPKRVNQRRVKPARESKGASSSDSCSDDSDAPQTYYWLRSPLQGESIRDTKEYLPASAESQAQRQYLPASTESQAQRQYLPASVESQAQRQYLPVSVESQAQRQYLPVSVESQPQRQYLPLSIESQPQKEYLPLSAESQTPREYLPVSMEPQPPNDFPAMLELEGMNWELEETVPVERKRRISQREESAESEIVRRSKRDRNPPRFFSYSSLGQPSSELPTEISAVQVMPVQRLPYYPHGVQGPVYLTSAYAPPVLPYQIGSYSALSPYSTY</sequence>
<feature type="compositionally biased region" description="Basic residues" evidence="1">
    <location>
        <begin position="102"/>
        <end position="112"/>
    </location>
</feature>
<reference evidence="2 3" key="1">
    <citation type="submission" date="2023-09" db="EMBL/GenBank/DDBJ databases">
        <authorList>
            <person name="Wang M."/>
        </authorList>
    </citation>
    <scope>NUCLEOTIDE SEQUENCE [LARGE SCALE GENOMIC DNA]</scope>
    <source>
        <strain evidence="2">GT-2023</strain>
        <tissue evidence="2">Liver</tissue>
    </source>
</reference>
<dbReference type="InterPro" id="IPR012337">
    <property type="entry name" value="RNaseH-like_sf"/>
</dbReference>
<dbReference type="SUPFAM" id="SSF53098">
    <property type="entry name" value="Ribonuclease H-like"/>
    <property type="match status" value="1"/>
</dbReference>
<protein>
    <submittedName>
        <fullName evidence="2">Uncharacterized protein</fullName>
    </submittedName>
</protein>
<keyword evidence="3" id="KW-1185">Reference proteome</keyword>
<gene>
    <name evidence="2" type="ORF">QQF64_008231</name>
</gene>